<dbReference type="SUPFAM" id="SSF46785">
    <property type="entry name" value="Winged helix' DNA-binding domain"/>
    <property type="match status" value="1"/>
</dbReference>
<comment type="caution">
    <text evidence="6">The sequence shown here is derived from an EMBL/GenBank/DDBJ whole genome shotgun (WGS) entry which is preliminary data.</text>
</comment>
<dbReference type="PANTHER" id="PTHR30419:SF8">
    <property type="entry name" value="NITROGEN ASSIMILATION TRANSCRIPTIONAL ACTIVATOR-RELATED"/>
    <property type="match status" value="1"/>
</dbReference>
<evidence type="ECO:0000256" key="2">
    <source>
        <dbReference type="ARBA" id="ARBA00023015"/>
    </source>
</evidence>
<evidence type="ECO:0000256" key="4">
    <source>
        <dbReference type="ARBA" id="ARBA00023163"/>
    </source>
</evidence>
<dbReference type="GO" id="GO:0003677">
    <property type="term" value="F:DNA binding"/>
    <property type="evidence" value="ECO:0007669"/>
    <property type="project" value="UniProtKB-KW"/>
</dbReference>
<dbReference type="HOGENOM" id="CLU_039613_6_2_9"/>
<reference evidence="6 7" key="1">
    <citation type="submission" date="2009-01" db="EMBL/GenBank/DDBJ databases">
        <authorList>
            <person name="Qin X."/>
            <person name="Bachman B."/>
            <person name="Battles P."/>
            <person name="Bell A."/>
            <person name="Bess C."/>
            <person name="Bickham C."/>
            <person name="Chaboub L."/>
            <person name="Chen D."/>
            <person name="Coyle M."/>
            <person name="Deiros D.R."/>
            <person name="Dinh H."/>
            <person name="Forbes L."/>
            <person name="Fowler G."/>
            <person name="Francisco L."/>
            <person name="Fu Q."/>
            <person name="Gubbala S."/>
            <person name="Hale W."/>
            <person name="Han Y."/>
            <person name="Hemphill L."/>
            <person name="Highlander S.K."/>
            <person name="Hirani K."/>
            <person name="Hogues M."/>
            <person name="Jackson L."/>
            <person name="Jakkamsetti A."/>
            <person name="Javaid M."/>
            <person name="Jiang H."/>
            <person name="Korchina V."/>
            <person name="Kovar C."/>
            <person name="Lara F."/>
            <person name="Lee S."/>
            <person name="Mata R."/>
            <person name="Mathew T."/>
            <person name="Moen C."/>
            <person name="Morales K."/>
            <person name="Munidasa M."/>
            <person name="Nazareth L."/>
            <person name="Ngo R."/>
            <person name="Nguyen L."/>
            <person name="Okwuonu G."/>
            <person name="Ongeri F."/>
            <person name="Patil S."/>
            <person name="Petrosino J."/>
            <person name="Pham C."/>
            <person name="Pham P."/>
            <person name="Pu L.-L."/>
            <person name="Puazo M."/>
            <person name="Raj R."/>
            <person name="Reid J."/>
            <person name="Rouhana J."/>
            <person name="Saada N."/>
            <person name="Shang Y."/>
            <person name="Simmons D."/>
            <person name="Thornton R."/>
            <person name="Warren J."/>
            <person name="Weissenberger G."/>
            <person name="Zhang J."/>
            <person name="Zhang L."/>
            <person name="Zhou C."/>
            <person name="Zhu D."/>
            <person name="Muzny D."/>
            <person name="Worley K."/>
            <person name="Gibbs R."/>
        </authorList>
    </citation>
    <scope>NUCLEOTIDE SEQUENCE [LARGE SCALE GENOMIC DNA]</scope>
    <source>
        <strain evidence="6 7">DSM 16047</strain>
    </source>
</reference>
<dbReference type="Proteomes" id="UP000005583">
    <property type="component" value="Unassembled WGS sequence"/>
</dbReference>
<dbReference type="STRING" id="525365.HMPREF0548_1218"/>
<feature type="domain" description="HTH lysR-type" evidence="5">
    <location>
        <begin position="6"/>
        <end position="63"/>
    </location>
</feature>
<dbReference type="SUPFAM" id="SSF53850">
    <property type="entry name" value="Periplasmic binding protein-like II"/>
    <property type="match status" value="1"/>
</dbReference>
<protein>
    <submittedName>
        <fullName evidence="6">Transcriptional regulator, LysR family</fullName>
    </submittedName>
</protein>
<dbReference type="GO" id="GO:0003700">
    <property type="term" value="F:DNA-binding transcription factor activity"/>
    <property type="evidence" value="ECO:0007669"/>
    <property type="project" value="InterPro"/>
</dbReference>
<keyword evidence="4" id="KW-0804">Transcription</keyword>
<evidence type="ECO:0000259" key="5">
    <source>
        <dbReference type="PROSITE" id="PS50931"/>
    </source>
</evidence>
<dbReference type="InterPro" id="IPR050950">
    <property type="entry name" value="HTH-type_LysR_regulators"/>
</dbReference>
<dbReference type="Pfam" id="PF03466">
    <property type="entry name" value="LysR_substrate"/>
    <property type="match status" value="1"/>
</dbReference>
<comment type="similarity">
    <text evidence="1">Belongs to the LysR transcriptional regulatory family.</text>
</comment>
<evidence type="ECO:0000256" key="3">
    <source>
        <dbReference type="ARBA" id="ARBA00023125"/>
    </source>
</evidence>
<dbReference type="InterPro" id="IPR036388">
    <property type="entry name" value="WH-like_DNA-bd_sf"/>
</dbReference>
<dbReference type="Pfam" id="PF00126">
    <property type="entry name" value="HTH_1"/>
    <property type="match status" value="1"/>
</dbReference>
<keyword evidence="2" id="KW-0805">Transcription regulation</keyword>
<dbReference type="Gene3D" id="3.40.190.290">
    <property type="match status" value="1"/>
</dbReference>
<dbReference type="PRINTS" id="PR00039">
    <property type="entry name" value="HTHLYSR"/>
</dbReference>
<name>C2ENH2_9LACO</name>
<dbReference type="FunFam" id="1.10.10.10:FF:000001">
    <property type="entry name" value="LysR family transcriptional regulator"/>
    <property type="match status" value="1"/>
</dbReference>
<organism evidence="6 7">
    <name type="scientific">Lactobacillus ultunensis DSM 16047</name>
    <dbReference type="NCBI Taxonomy" id="525365"/>
    <lineage>
        <taxon>Bacteria</taxon>
        <taxon>Bacillati</taxon>
        <taxon>Bacillota</taxon>
        <taxon>Bacilli</taxon>
        <taxon>Lactobacillales</taxon>
        <taxon>Lactobacillaceae</taxon>
        <taxon>Lactobacillus</taxon>
    </lineage>
</organism>
<dbReference type="InterPro" id="IPR005119">
    <property type="entry name" value="LysR_subst-bd"/>
</dbReference>
<evidence type="ECO:0000256" key="1">
    <source>
        <dbReference type="ARBA" id="ARBA00009437"/>
    </source>
</evidence>
<dbReference type="AlphaFoldDB" id="C2ENH2"/>
<proteinExistence type="inferred from homology"/>
<dbReference type="CDD" id="cd05466">
    <property type="entry name" value="PBP2_LTTR_substrate"/>
    <property type="match status" value="1"/>
</dbReference>
<dbReference type="GO" id="GO:0005829">
    <property type="term" value="C:cytosol"/>
    <property type="evidence" value="ECO:0007669"/>
    <property type="project" value="TreeGrafter"/>
</dbReference>
<dbReference type="eggNOG" id="COG0583">
    <property type="taxonomic scope" value="Bacteria"/>
</dbReference>
<dbReference type="EMBL" id="ACGU01000055">
    <property type="protein sequence ID" value="EEJ71976.1"/>
    <property type="molecule type" value="Genomic_DNA"/>
</dbReference>
<dbReference type="PANTHER" id="PTHR30419">
    <property type="entry name" value="HTH-TYPE TRANSCRIPTIONAL REGULATOR YBHD"/>
    <property type="match status" value="1"/>
</dbReference>
<dbReference type="PROSITE" id="PS50931">
    <property type="entry name" value="HTH_LYSR"/>
    <property type="match status" value="1"/>
</dbReference>
<keyword evidence="7" id="KW-1185">Reference proteome</keyword>
<dbReference type="InterPro" id="IPR036390">
    <property type="entry name" value="WH_DNA-bd_sf"/>
</dbReference>
<sequence>MLGGKMELRVLRYYLAVCQEKNITKAAESLHIAQPSLSTQIKDLEKELGVTLFERGHRQIKLTQEGYFLRDRAQDLIAMADQTEQIIQSSNLISGTLRLGAGEASAMLRIMKVISQIAKDQPNTDFQFIDGNADDVESMVNAGTLDFGVIMGDRPLENFESLILPERNEFVAVLNNNHPLSNQKKLMPQDLVNFPIIISSQTLVTDKFRNWWGNLYDQVKILAQNNLAYNASILASESNAVQITYDYLVNEKLFNLTSRPLSPKVTDPNIVIWKKNVHRSNLANLFLQKLRESLNN</sequence>
<dbReference type="Gene3D" id="1.10.10.10">
    <property type="entry name" value="Winged helix-like DNA-binding domain superfamily/Winged helix DNA-binding domain"/>
    <property type="match status" value="1"/>
</dbReference>
<evidence type="ECO:0000313" key="7">
    <source>
        <dbReference type="Proteomes" id="UP000005583"/>
    </source>
</evidence>
<dbReference type="OrthoDB" id="9803735at2"/>
<keyword evidence="3" id="KW-0238">DNA-binding</keyword>
<accession>C2ENH2</accession>
<dbReference type="InterPro" id="IPR000847">
    <property type="entry name" value="LysR_HTH_N"/>
</dbReference>
<gene>
    <name evidence="6" type="ORF">HMPREF0548_1218</name>
</gene>
<evidence type="ECO:0000313" key="6">
    <source>
        <dbReference type="EMBL" id="EEJ71976.1"/>
    </source>
</evidence>